<reference evidence="2 3" key="1">
    <citation type="submission" date="2011-05" db="EMBL/GenBank/DDBJ databases">
        <authorList>
            <person name="Muzny D."/>
            <person name="Qin X."/>
            <person name="Deng J."/>
            <person name="Jiang H."/>
            <person name="Liu Y."/>
            <person name="Qu J."/>
            <person name="Song X.-Z."/>
            <person name="Zhang L."/>
            <person name="Thornton R."/>
            <person name="Coyle M."/>
            <person name="Francisco L."/>
            <person name="Jackson L."/>
            <person name="Javaid M."/>
            <person name="Korchina V."/>
            <person name="Kovar C."/>
            <person name="Mata R."/>
            <person name="Mathew T."/>
            <person name="Ngo R."/>
            <person name="Nguyen L."/>
            <person name="Nguyen N."/>
            <person name="Okwuonu G."/>
            <person name="Ongeri F."/>
            <person name="Pham C."/>
            <person name="Simmons D."/>
            <person name="Wilczek-Boney K."/>
            <person name="Hale W."/>
            <person name="Jakkamsetti A."/>
            <person name="Pham P."/>
            <person name="Ruth R."/>
            <person name="San Lucas F."/>
            <person name="Warren J."/>
            <person name="Zhang J."/>
            <person name="Zhao Z."/>
            <person name="Zhou C."/>
            <person name="Zhu D."/>
            <person name="Lee S."/>
            <person name="Bess C."/>
            <person name="Blankenburg K."/>
            <person name="Forbes L."/>
            <person name="Fu Q."/>
            <person name="Gubbala S."/>
            <person name="Hirani K."/>
            <person name="Jayaseelan J.C."/>
            <person name="Lara F."/>
            <person name="Munidasa M."/>
            <person name="Palculict T."/>
            <person name="Patil S."/>
            <person name="Pu L.-L."/>
            <person name="Saada N."/>
            <person name="Tang L."/>
            <person name="Weissenberger G."/>
            <person name="Zhu Y."/>
            <person name="Hemphill L."/>
            <person name="Shang Y."/>
            <person name="Youmans B."/>
            <person name="Ayvaz T."/>
            <person name="Ross M."/>
            <person name="Santibanez J."/>
            <person name="Aqrawi P."/>
            <person name="Gross S."/>
            <person name="Joshi V."/>
            <person name="Fowler G."/>
            <person name="Nazareth L."/>
            <person name="Reid J."/>
            <person name="Worley K."/>
            <person name="Petrosino J."/>
            <person name="Highlander S."/>
            <person name="Gibbs R."/>
        </authorList>
    </citation>
    <scope>NUCLEOTIDE SEQUENCE [LARGE SCALE GENOMIC DNA]</scope>
    <source>
        <strain evidence="2 3">871</strain>
    </source>
</reference>
<dbReference type="AlphaFoldDB" id="G4CHE6"/>
<accession>G4CHE6</accession>
<dbReference type="PROSITE" id="PS51257">
    <property type="entry name" value="PROKAR_LIPOPROTEIN"/>
    <property type="match status" value="1"/>
</dbReference>
<keyword evidence="3" id="KW-1185">Reference proteome</keyword>
<feature type="chain" id="PRO_5003461902" description="Lipoprotein" evidence="1">
    <location>
        <begin position="20"/>
        <end position="260"/>
    </location>
</feature>
<dbReference type="OrthoDB" id="8613001at2"/>
<dbReference type="HOGENOM" id="CLU_084746_1_0_4"/>
<name>G4CHE6_9NEIS</name>
<evidence type="ECO:0000256" key="1">
    <source>
        <dbReference type="SAM" id="SignalP"/>
    </source>
</evidence>
<proteinExistence type="predicted"/>
<evidence type="ECO:0008006" key="4">
    <source>
        <dbReference type="Google" id="ProtNLM"/>
    </source>
</evidence>
<dbReference type="PATRIC" id="fig|1032488.3.peg.971"/>
<sequence>MTKKLLAAALLSALLGACATTAPKSYNNIPANTAALNATADHASEQVHVSQSERKIIAYYSSDGELAGQPMRGGYYRVLLGRNADGKAVVQDFYQDNQTKQINAVVIPNDQDLQNFDVIVSEGRTIWYTPEGRITSFVDIQNGTQLRKGYYDEQGRLALSIEGDPRSNSWSRTIFYENGNPIAIANTLNDKTNYLYFHEDGRKVFQINQIDGSATAWNQDGSIMESEINEIPAVWQKTLEHANELRDKYLLRDQSLFPTD</sequence>
<organism evidence="2 3">
    <name type="scientific">Neisseria shayeganii 871</name>
    <dbReference type="NCBI Taxonomy" id="1032488"/>
    <lineage>
        <taxon>Bacteria</taxon>
        <taxon>Pseudomonadati</taxon>
        <taxon>Pseudomonadota</taxon>
        <taxon>Betaproteobacteria</taxon>
        <taxon>Neisseriales</taxon>
        <taxon>Neisseriaceae</taxon>
        <taxon>Neisseria</taxon>
    </lineage>
</organism>
<dbReference type="EMBL" id="AGAY01000039">
    <property type="protein sequence ID" value="EGY52730.1"/>
    <property type="molecule type" value="Genomic_DNA"/>
</dbReference>
<evidence type="ECO:0000313" key="2">
    <source>
        <dbReference type="EMBL" id="EGY52730.1"/>
    </source>
</evidence>
<protein>
    <recommendedName>
        <fullName evidence="4">Lipoprotein</fullName>
    </recommendedName>
</protein>
<dbReference type="Gene3D" id="3.90.930.1">
    <property type="match status" value="1"/>
</dbReference>
<keyword evidence="1" id="KW-0732">Signal</keyword>
<dbReference type="RefSeq" id="WP_009118729.1">
    <property type="nucleotide sequence ID" value="NZ_JH164926.1"/>
</dbReference>
<evidence type="ECO:0000313" key="3">
    <source>
        <dbReference type="Proteomes" id="UP000003019"/>
    </source>
</evidence>
<feature type="signal peptide" evidence="1">
    <location>
        <begin position="1"/>
        <end position="19"/>
    </location>
</feature>
<comment type="caution">
    <text evidence="2">The sequence shown here is derived from an EMBL/GenBank/DDBJ whole genome shotgun (WGS) entry which is preliminary data.</text>
</comment>
<dbReference type="Proteomes" id="UP000003019">
    <property type="component" value="Unassembled WGS sequence"/>
</dbReference>
<gene>
    <name evidence="2" type="ORF">HMPREF9371_1035</name>
</gene>